<dbReference type="Gene3D" id="2.30.42.10">
    <property type="match status" value="1"/>
</dbReference>
<dbReference type="GO" id="GO:0007165">
    <property type="term" value="P:signal transduction"/>
    <property type="evidence" value="ECO:0007669"/>
    <property type="project" value="TreeGrafter"/>
</dbReference>
<dbReference type="InterPro" id="IPR005151">
    <property type="entry name" value="Tail-specific_protease"/>
</dbReference>
<dbReference type="GO" id="GO:0006508">
    <property type="term" value="P:proteolysis"/>
    <property type="evidence" value="ECO:0007669"/>
    <property type="project" value="UniProtKB-KW"/>
</dbReference>
<proteinExistence type="predicted"/>
<dbReference type="PANTHER" id="PTHR32060">
    <property type="entry name" value="TAIL-SPECIFIC PROTEASE"/>
    <property type="match status" value="1"/>
</dbReference>
<dbReference type="RefSeq" id="WP_119359418.1">
    <property type="nucleotide sequence ID" value="NZ_QWKZ01000016.1"/>
</dbReference>
<dbReference type="InterPro" id="IPR029045">
    <property type="entry name" value="ClpP/crotonase-like_dom_sf"/>
</dbReference>
<sequence>MLKRGFWGFGLLLWLGLGLASPAQDLFDEANRLLHTYYGGFAQLRAEELRSKYQLELDKACAQEVACPAQRAHPVLHALVSEIGDRHTRYFTPEEYAEIQRRLSGGNSSRPQLGVQLQVVPGLEGLLVVEVLSETPAEEAGLRRGDRILAINGVPLPLAEAERLGFLRERVGEAPLTLTIQRAQVRLQVVLYPRIIPLRQLPKLSLRPDGVAVLRIPSFSGYQQVGPRIHTLVQQAQLAGARAMVVDLRNNGGGLLSECLVGAGAFVGETYRRLQDNLRVSEQGYQDGYYYYRAGGRDRPQYQVAAARWSGPVVVLVNERTASCAEYFTLDLQENGRALVVGQPTAGVGNTATIFLRLSDGSGLQITTAKAQRKDGSFYPERVIPDLILAEDWQALAEGRDLLLEKALELLGGLQEAPGYGLKG</sequence>
<dbReference type="InterPro" id="IPR041489">
    <property type="entry name" value="PDZ_6"/>
</dbReference>
<dbReference type="Proteomes" id="UP000265800">
    <property type="component" value="Unassembled WGS sequence"/>
</dbReference>
<dbReference type="PANTHER" id="PTHR32060:SF30">
    <property type="entry name" value="CARBOXY-TERMINAL PROCESSING PROTEASE CTPA"/>
    <property type="match status" value="1"/>
</dbReference>
<dbReference type="Gene3D" id="3.90.226.10">
    <property type="entry name" value="2-enoyl-CoA Hydratase, Chain A, domain 1"/>
    <property type="match status" value="1"/>
</dbReference>
<evidence type="ECO:0000259" key="1">
    <source>
        <dbReference type="PROSITE" id="PS50106"/>
    </source>
</evidence>
<protein>
    <submittedName>
        <fullName evidence="2">Tail-specific protease</fullName>
        <ecNumber evidence="2">3.4.21.102</ecNumber>
    </submittedName>
</protein>
<dbReference type="SUPFAM" id="SSF52096">
    <property type="entry name" value="ClpP/crotonase"/>
    <property type="match status" value="1"/>
</dbReference>
<dbReference type="SMART" id="SM00245">
    <property type="entry name" value="TSPc"/>
    <property type="match status" value="1"/>
</dbReference>
<evidence type="ECO:0000313" key="3">
    <source>
        <dbReference type="Proteomes" id="UP000265800"/>
    </source>
</evidence>
<organism evidence="2 3">
    <name type="scientific">Meiothermus luteus</name>
    <dbReference type="NCBI Taxonomy" id="2026184"/>
    <lineage>
        <taxon>Bacteria</taxon>
        <taxon>Thermotogati</taxon>
        <taxon>Deinococcota</taxon>
        <taxon>Deinococci</taxon>
        <taxon>Thermales</taxon>
        <taxon>Thermaceae</taxon>
        <taxon>Meiothermus</taxon>
    </lineage>
</organism>
<keyword evidence="2" id="KW-0645">Protease</keyword>
<name>A0A399EZQ9_9DEIN</name>
<dbReference type="InterPro" id="IPR001478">
    <property type="entry name" value="PDZ"/>
</dbReference>
<dbReference type="Pfam" id="PF03572">
    <property type="entry name" value="Peptidase_S41"/>
    <property type="match status" value="1"/>
</dbReference>
<dbReference type="AlphaFoldDB" id="A0A399EZQ9"/>
<dbReference type="GO" id="GO:0004252">
    <property type="term" value="F:serine-type endopeptidase activity"/>
    <property type="evidence" value="ECO:0007669"/>
    <property type="project" value="UniProtKB-EC"/>
</dbReference>
<keyword evidence="3" id="KW-1185">Reference proteome</keyword>
<dbReference type="OrthoDB" id="24023at2"/>
<dbReference type="EC" id="3.4.21.102" evidence="2"/>
<dbReference type="PROSITE" id="PS50106">
    <property type="entry name" value="PDZ"/>
    <property type="match status" value="1"/>
</dbReference>
<dbReference type="Gene3D" id="3.30.750.44">
    <property type="match status" value="1"/>
</dbReference>
<evidence type="ECO:0000313" key="2">
    <source>
        <dbReference type="EMBL" id="RIH88022.1"/>
    </source>
</evidence>
<dbReference type="SUPFAM" id="SSF50156">
    <property type="entry name" value="PDZ domain-like"/>
    <property type="match status" value="1"/>
</dbReference>
<feature type="domain" description="PDZ" evidence="1">
    <location>
        <begin position="96"/>
        <end position="182"/>
    </location>
</feature>
<reference evidence="2 3" key="1">
    <citation type="submission" date="2018-08" db="EMBL/GenBank/DDBJ databases">
        <title>Meiothermus luteus KCTC 52599 genome sequencing project.</title>
        <authorList>
            <person name="Da Costa M.S."/>
            <person name="Albuquerque L."/>
            <person name="Raposo P."/>
            <person name="Froufe H.J.C."/>
            <person name="Barroso C.S."/>
            <person name="Egas C."/>
        </authorList>
    </citation>
    <scope>NUCLEOTIDE SEQUENCE [LARGE SCALE GENOMIC DNA]</scope>
    <source>
        <strain evidence="2 3">KCTC 52599</strain>
    </source>
</reference>
<gene>
    <name evidence="2" type="primary">prc</name>
    <name evidence="2" type="ORF">Mlute_00744</name>
</gene>
<accession>A0A399EZQ9</accession>
<keyword evidence="2" id="KW-0378">Hydrolase</keyword>
<dbReference type="CDD" id="cd06567">
    <property type="entry name" value="Peptidase_S41"/>
    <property type="match status" value="1"/>
</dbReference>
<dbReference type="Pfam" id="PF17820">
    <property type="entry name" value="PDZ_6"/>
    <property type="match status" value="1"/>
</dbReference>
<comment type="caution">
    <text evidence="2">The sequence shown here is derived from an EMBL/GenBank/DDBJ whole genome shotgun (WGS) entry which is preliminary data.</text>
</comment>
<dbReference type="GO" id="GO:0030288">
    <property type="term" value="C:outer membrane-bounded periplasmic space"/>
    <property type="evidence" value="ECO:0007669"/>
    <property type="project" value="TreeGrafter"/>
</dbReference>
<dbReference type="InterPro" id="IPR036034">
    <property type="entry name" value="PDZ_sf"/>
</dbReference>
<dbReference type="SMART" id="SM00228">
    <property type="entry name" value="PDZ"/>
    <property type="match status" value="1"/>
</dbReference>
<dbReference type="EMBL" id="QWKZ01000016">
    <property type="protein sequence ID" value="RIH88022.1"/>
    <property type="molecule type" value="Genomic_DNA"/>
</dbReference>